<dbReference type="EnsemblBacteria" id="ABF87678">
    <property type="protein sequence ID" value="ABF87678"/>
    <property type="gene ID" value="MXAN_5065"/>
</dbReference>
<evidence type="ECO:0000313" key="2">
    <source>
        <dbReference type="EMBL" id="ABF87678.1"/>
    </source>
</evidence>
<dbReference type="RefSeq" id="WP_011555040.1">
    <property type="nucleotide sequence ID" value="NC_008095.1"/>
</dbReference>
<dbReference type="GeneID" id="41362349"/>
<dbReference type="Gene3D" id="1.25.10.10">
    <property type="entry name" value="Leucine-rich Repeat Variant"/>
    <property type="match status" value="1"/>
</dbReference>
<dbReference type="InterPro" id="IPR016024">
    <property type="entry name" value="ARM-type_fold"/>
</dbReference>
<organism evidence="2 3">
    <name type="scientific">Myxococcus xanthus (strain DK1622)</name>
    <dbReference type="NCBI Taxonomy" id="246197"/>
    <lineage>
        <taxon>Bacteria</taxon>
        <taxon>Pseudomonadati</taxon>
        <taxon>Myxococcota</taxon>
        <taxon>Myxococcia</taxon>
        <taxon>Myxococcales</taxon>
        <taxon>Cystobacterineae</taxon>
        <taxon>Myxococcaceae</taxon>
        <taxon>Myxococcus</taxon>
    </lineage>
</organism>
<reference evidence="2 3" key="1">
    <citation type="journal article" date="2006" name="Proc. Natl. Acad. Sci. U.S.A.">
        <title>Evolution of sensory complexity recorded in a myxobacterial genome.</title>
        <authorList>
            <person name="Goldman B.S."/>
            <person name="Nierman W.C."/>
            <person name="Kaiser D."/>
            <person name="Slater S.C."/>
            <person name="Durkin A.S."/>
            <person name="Eisen J.A."/>
            <person name="Ronning C.M."/>
            <person name="Barbazuk W.B."/>
            <person name="Blanchard M."/>
            <person name="Field C."/>
            <person name="Halling C."/>
            <person name="Hinkle G."/>
            <person name="Iartchuk O."/>
            <person name="Kim H.S."/>
            <person name="Mackenzie C."/>
            <person name="Madupu R."/>
            <person name="Miller N."/>
            <person name="Shvartsbeyn A."/>
            <person name="Sullivan S.A."/>
            <person name="Vaudin M."/>
            <person name="Wiegand R."/>
            <person name="Kaplan H.B."/>
        </authorList>
    </citation>
    <scope>NUCLEOTIDE SEQUENCE [LARGE SCALE GENOMIC DNA]</scope>
    <source>
        <strain evidence="3">DK1622</strain>
    </source>
</reference>
<dbReference type="eggNOG" id="COG1413">
    <property type="taxonomic scope" value="Bacteria"/>
</dbReference>
<dbReference type="InterPro" id="IPR011959">
    <property type="entry name" value="CHP02270"/>
</dbReference>
<feature type="region of interest" description="Disordered" evidence="1">
    <location>
        <begin position="312"/>
        <end position="333"/>
    </location>
</feature>
<dbReference type="STRING" id="246197.MXAN_5065"/>
<dbReference type="NCBIfam" id="TIGR02270">
    <property type="entry name" value="TIGR02270 family protein"/>
    <property type="match status" value="1"/>
</dbReference>
<accession>Q1D2A4</accession>
<dbReference type="OrthoDB" id="5494927at2"/>
<evidence type="ECO:0000313" key="3">
    <source>
        <dbReference type="Proteomes" id="UP000002402"/>
    </source>
</evidence>
<protein>
    <recommendedName>
        <fullName evidence="4">TIGR02270 family protein</fullName>
    </recommendedName>
</protein>
<proteinExistence type="predicted"/>
<dbReference type="HOGENOM" id="CLU_643769_0_0_7"/>
<dbReference type="EMBL" id="CP000113">
    <property type="protein sequence ID" value="ABF87678.1"/>
    <property type="molecule type" value="Genomic_DNA"/>
</dbReference>
<feature type="compositionally biased region" description="Acidic residues" evidence="1">
    <location>
        <begin position="312"/>
        <end position="326"/>
    </location>
</feature>
<dbReference type="SUPFAM" id="SSF48371">
    <property type="entry name" value="ARM repeat"/>
    <property type="match status" value="1"/>
</dbReference>
<dbReference type="Proteomes" id="UP000002402">
    <property type="component" value="Chromosome"/>
</dbReference>
<evidence type="ECO:0000256" key="1">
    <source>
        <dbReference type="SAM" id="MobiDB-lite"/>
    </source>
</evidence>
<gene>
    <name evidence="2" type="ordered locus">MXAN_5065</name>
</gene>
<sequence>MPTLRIDVIEEHFSEAAFLYSQWERALRGANYNLEETAQLEERLLAHLDGLVLGGEPVAEALLSPALDGGEPGEVFCSVFASIAESPPAALEVVLALAPVAPPEVLASLRRALELSGRTGLDASLVPLLKAPEASVQALALEVLSFRGAVPRGVALKLLDQADGRVVAAALRGLGTLERDVGHRELRRLLDDNRPQVRLAAIESGLLSGVRAAWDACRQEAQGCGEGAPPARLLQAICGDDEDVERLVALMANDVVRADIVWALGFTGRVAAVEACLELMGHVPSVARLAGESFSAITGLVLKDTYAVELEEGDSLPPLEEDDLEADLSSKEEDNLPVPARAAVADWWQRARQDYSRSGRYLGGKPFSGAALLDVLARGPMRRRHVHARDLALRTQGIHDVQTRAFTARQGAELAEAQRVREHLSTRPLKRAFGG</sequence>
<dbReference type="KEGG" id="mxa:MXAN_5065"/>
<keyword evidence="3" id="KW-1185">Reference proteome</keyword>
<dbReference type="AlphaFoldDB" id="Q1D2A4"/>
<evidence type="ECO:0008006" key="4">
    <source>
        <dbReference type="Google" id="ProtNLM"/>
    </source>
</evidence>
<name>Q1D2A4_MYXXD</name>
<dbReference type="InterPro" id="IPR011989">
    <property type="entry name" value="ARM-like"/>
</dbReference>